<keyword evidence="3" id="KW-1133">Transmembrane helix</keyword>
<evidence type="ECO:0000256" key="2">
    <source>
        <dbReference type="SAM" id="MobiDB-lite"/>
    </source>
</evidence>
<dbReference type="GO" id="GO:0009055">
    <property type="term" value="F:electron transfer activity"/>
    <property type="evidence" value="ECO:0007669"/>
    <property type="project" value="InterPro"/>
</dbReference>
<evidence type="ECO:0000259" key="4">
    <source>
        <dbReference type="PROSITE" id="PS51002"/>
    </source>
</evidence>
<keyword evidence="3" id="KW-0472">Membrane</keyword>
<dbReference type="EMBL" id="JAIQCJ010002141">
    <property type="protein sequence ID" value="KAJ8781658.1"/>
    <property type="molecule type" value="Genomic_DNA"/>
</dbReference>
<protein>
    <recommendedName>
        <fullName evidence="4">Cytochrome b/b6 N-terminal region profile domain-containing protein</fullName>
    </recommendedName>
</protein>
<dbReference type="Proteomes" id="UP001159641">
    <property type="component" value="Unassembled WGS sequence"/>
</dbReference>
<accession>A0AB34GQY8</accession>
<comment type="cofactor">
    <cofactor evidence="1">
        <name>heme b</name>
        <dbReference type="ChEBI" id="CHEBI:60344"/>
    </cofactor>
</comment>
<feature type="region of interest" description="Disordered" evidence="2">
    <location>
        <begin position="26"/>
        <end position="55"/>
    </location>
</feature>
<gene>
    <name evidence="5" type="ORF">J1605_010916</name>
</gene>
<dbReference type="GO" id="GO:0016491">
    <property type="term" value="F:oxidoreductase activity"/>
    <property type="evidence" value="ECO:0007669"/>
    <property type="project" value="InterPro"/>
</dbReference>
<reference evidence="5 6" key="1">
    <citation type="submission" date="2022-11" db="EMBL/GenBank/DDBJ databases">
        <title>Whole genome sequence of Eschrichtius robustus ER-17-0199.</title>
        <authorList>
            <person name="Bruniche-Olsen A."/>
            <person name="Black A.N."/>
            <person name="Fields C.J."/>
            <person name="Walden K."/>
            <person name="Dewoody J.A."/>
        </authorList>
    </citation>
    <scope>NUCLEOTIDE SEQUENCE [LARGE SCALE GENOMIC DNA]</scope>
    <source>
        <strain evidence="5">ER-17-0199</strain>
        <tissue evidence="5">Blubber</tissue>
    </source>
</reference>
<dbReference type="GO" id="GO:0022904">
    <property type="term" value="P:respiratory electron transport chain"/>
    <property type="evidence" value="ECO:0007669"/>
    <property type="project" value="InterPro"/>
</dbReference>
<dbReference type="InterPro" id="IPR027387">
    <property type="entry name" value="Cytb/b6-like_sf"/>
</dbReference>
<dbReference type="GO" id="GO:0016020">
    <property type="term" value="C:membrane"/>
    <property type="evidence" value="ECO:0007669"/>
    <property type="project" value="InterPro"/>
</dbReference>
<dbReference type="SUPFAM" id="SSF81342">
    <property type="entry name" value="Transmembrane di-heme cytochromes"/>
    <property type="match status" value="1"/>
</dbReference>
<organism evidence="5 6">
    <name type="scientific">Eschrichtius robustus</name>
    <name type="common">California gray whale</name>
    <name type="synonym">Eschrichtius gibbosus</name>
    <dbReference type="NCBI Taxonomy" id="9764"/>
    <lineage>
        <taxon>Eukaryota</taxon>
        <taxon>Metazoa</taxon>
        <taxon>Chordata</taxon>
        <taxon>Craniata</taxon>
        <taxon>Vertebrata</taxon>
        <taxon>Euteleostomi</taxon>
        <taxon>Mammalia</taxon>
        <taxon>Eutheria</taxon>
        <taxon>Laurasiatheria</taxon>
        <taxon>Artiodactyla</taxon>
        <taxon>Whippomorpha</taxon>
        <taxon>Cetacea</taxon>
        <taxon>Mysticeti</taxon>
        <taxon>Eschrichtiidae</taxon>
        <taxon>Eschrichtius</taxon>
    </lineage>
</organism>
<evidence type="ECO:0000256" key="1">
    <source>
        <dbReference type="ARBA" id="ARBA00001970"/>
    </source>
</evidence>
<dbReference type="Gene3D" id="1.20.810.10">
    <property type="entry name" value="Cytochrome Bc1 Complex, Chain C"/>
    <property type="match status" value="1"/>
</dbReference>
<keyword evidence="6" id="KW-1185">Reference proteome</keyword>
<keyword evidence="3" id="KW-0812">Transmembrane</keyword>
<feature type="domain" description="Cytochrome b/b6 N-terminal region profile" evidence="4">
    <location>
        <begin position="139"/>
        <end position="250"/>
    </location>
</feature>
<evidence type="ECO:0000313" key="5">
    <source>
        <dbReference type="EMBL" id="KAJ8781658.1"/>
    </source>
</evidence>
<evidence type="ECO:0000313" key="6">
    <source>
        <dbReference type="Proteomes" id="UP001159641"/>
    </source>
</evidence>
<dbReference type="AlphaFoldDB" id="A0AB34GQY8"/>
<feature type="transmembrane region" description="Helical" evidence="3">
    <location>
        <begin position="220"/>
        <end position="241"/>
    </location>
</feature>
<sequence length="308" mass="32896">MQACLTPAKQQSLDPKGVSSEYHRRYHQHEGHETKLTAPTPQANVGQRPRAGIQPVGRQISPKCLPYAALWCDKGDHGVGVGGQAQTCPQGTGPPPLSTRESAVPASLATCLRPITGPPDSTATAGHQLCGAAVGTPCGWAGPWTVLCPHSFTVKQGDGSSSLLGRRRPAFVSARGLAAGAPSELVPIGPQLPLGRKRGARSVLCPGGFSVDKATLMRSFTFHFILPFIITVLATVHLLFFHETGSNNPKGIPSDRQNSIPPLLYNQRHPRCPTTNPSLTNTSLIFTQLARRPRQLHPSKPTQHTTTH</sequence>
<evidence type="ECO:0000256" key="3">
    <source>
        <dbReference type="SAM" id="Phobius"/>
    </source>
</evidence>
<dbReference type="InterPro" id="IPR016174">
    <property type="entry name" value="Di-haem_cyt_TM"/>
</dbReference>
<dbReference type="InterPro" id="IPR005797">
    <property type="entry name" value="Cyt_b/b6_N"/>
</dbReference>
<proteinExistence type="predicted"/>
<comment type="caution">
    <text evidence="5">The sequence shown here is derived from an EMBL/GenBank/DDBJ whole genome shotgun (WGS) entry which is preliminary data.</text>
</comment>
<dbReference type="PROSITE" id="PS51002">
    <property type="entry name" value="CYTB_NTER"/>
    <property type="match status" value="1"/>
</dbReference>
<dbReference type="Pfam" id="PF00033">
    <property type="entry name" value="Cytochrome_B"/>
    <property type="match status" value="1"/>
</dbReference>
<name>A0AB34GQY8_ESCRO</name>